<dbReference type="AlphaFoldDB" id="A0AAW0ETE4"/>
<organism evidence="1 2">
    <name type="scientific">Novymonas esmeraldas</name>
    <dbReference type="NCBI Taxonomy" id="1808958"/>
    <lineage>
        <taxon>Eukaryota</taxon>
        <taxon>Discoba</taxon>
        <taxon>Euglenozoa</taxon>
        <taxon>Kinetoplastea</taxon>
        <taxon>Metakinetoplastina</taxon>
        <taxon>Trypanosomatida</taxon>
        <taxon>Trypanosomatidae</taxon>
        <taxon>Novymonas</taxon>
    </lineage>
</organism>
<gene>
    <name evidence="1" type="ORF">NESM_000643000</name>
</gene>
<protein>
    <submittedName>
        <fullName evidence="1">NRDE protein</fullName>
    </submittedName>
</protein>
<accession>A0AAW0ETE4</accession>
<dbReference type="PANTHER" id="PTHR17985">
    <property type="entry name" value="SER/THR-RICH PROTEIN T10 IN DGCR REGION"/>
    <property type="match status" value="1"/>
</dbReference>
<evidence type="ECO:0000313" key="2">
    <source>
        <dbReference type="Proteomes" id="UP001430356"/>
    </source>
</evidence>
<sequence length="440" mass="46036">MCILTFITRHCERFPFVLIGNRDEDLARATGALGLDSATGLVWAVDQLAGGSWMGIEPRSGRFAVLTNCRRSPAAPLTCRANQRDDVGDRAEVCAGQAPSQWRGAAPLAHIRAHTAVVSLPTSCPAPHRECAAASATLAYRPSTSRGTVVKDFLQSGALPRDVTRHGSDAVATEAGETPYYAGFNLITCDDLRRVGESADVLYTTNRYGAEHRCPAAPGEVHTLQNSFLNNVSGEPISARLGDLFSAALARVVGPIAAAGATAPSAHISPLSAAAVVDVATALADTCLCDRHAFDLVGMATSAAAMHAQLHSNDPLLGLKDEELLSFFGGSRGADGSGEALHLCDGGAAVREAHLQSSIFKAPRLGHGTRVQSMVMVERVAAPSSVGGGHAAPDTLIHFCQRDTSFDSAAQRVVSGPWRVYRILQDGTCVLDSGSPVPAL</sequence>
<dbReference type="EMBL" id="JAECZO010000092">
    <property type="protein sequence ID" value="KAK7196995.1"/>
    <property type="molecule type" value="Genomic_DNA"/>
</dbReference>
<name>A0AAW0ETE4_9TRYP</name>
<comment type="caution">
    <text evidence="1">The sequence shown here is derived from an EMBL/GenBank/DDBJ whole genome shotgun (WGS) entry which is preliminary data.</text>
</comment>
<dbReference type="Pfam" id="PF05742">
    <property type="entry name" value="TANGO2"/>
    <property type="match status" value="1"/>
</dbReference>
<keyword evidence="2" id="KW-1185">Reference proteome</keyword>
<reference evidence="1 2" key="1">
    <citation type="journal article" date="2021" name="MBio">
        <title>A New Model Trypanosomatid, Novymonas esmeraldas: Genomic Perception of Its 'Candidatus Pandoraea novymonadis' Endosymbiont.</title>
        <authorList>
            <person name="Zakharova A."/>
            <person name="Saura A."/>
            <person name="Butenko A."/>
            <person name="Podesvova L."/>
            <person name="Warmusova S."/>
            <person name="Kostygov A.Y."/>
            <person name="Nenarokova A."/>
            <person name="Lukes J."/>
            <person name="Opperdoes F.R."/>
            <person name="Yurchenko V."/>
        </authorList>
    </citation>
    <scope>NUCLEOTIDE SEQUENCE [LARGE SCALE GENOMIC DNA]</scope>
    <source>
        <strain evidence="1 2">E262AT.01</strain>
    </source>
</reference>
<dbReference type="InterPro" id="IPR008551">
    <property type="entry name" value="TANGO2"/>
</dbReference>
<dbReference type="Proteomes" id="UP001430356">
    <property type="component" value="Unassembled WGS sequence"/>
</dbReference>
<proteinExistence type="predicted"/>
<dbReference type="PANTHER" id="PTHR17985:SF8">
    <property type="entry name" value="TRANSPORT AND GOLGI ORGANIZATION PROTEIN 2 HOMOLOG"/>
    <property type="match status" value="1"/>
</dbReference>
<evidence type="ECO:0000313" key="1">
    <source>
        <dbReference type="EMBL" id="KAK7196995.1"/>
    </source>
</evidence>